<reference evidence="4" key="1">
    <citation type="journal article" date="2020" name="Stud. Mycol.">
        <title>101 Dothideomycetes genomes: a test case for predicting lifestyles and emergence of pathogens.</title>
        <authorList>
            <person name="Haridas S."/>
            <person name="Albert R."/>
            <person name="Binder M."/>
            <person name="Bloem J."/>
            <person name="Labutti K."/>
            <person name="Salamov A."/>
            <person name="Andreopoulos B."/>
            <person name="Baker S."/>
            <person name="Barry K."/>
            <person name="Bills G."/>
            <person name="Bluhm B."/>
            <person name="Cannon C."/>
            <person name="Castanera R."/>
            <person name="Culley D."/>
            <person name="Daum C."/>
            <person name="Ezra D."/>
            <person name="Gonzalez J."/>
            <person name="Henrissat B."/>
            <person name="Kuo A."/>
            <person name="Liang C."/>
            <person name="Lipzen A."/>
            <person name="Lutzoni F."/>
            <person name="Magnuson J."/>
            <person name="Mondo S."/>
            <person name="Nolan M."/>
            <person name="Ohm R."/>
            <person name="Pangilinan J."/>
            <person name="Park H.-J."/>
            <person name="Ramirez L."/>
            <person name="Alfaro M."/>
            <person name="Sun H."/>
            <person name="Tritt A."/>
            <person name="Yoshinaga Y."/>
            <person name="Zwiers L.-H."/>
            <person name="Turgeon B."/>
            <person name="Goodwin S."/>
            <person name="Spatafora J."/>
            <person name="Crous P."/>
            <person name="Grigoriev I."/>
        </authorList>
    </citation>
    <scope>NUCLEOTIDE SEQUENCE</scope>
    <source>
        <strain evidence="4">CBS 121739</strain>
    </source>
</reference>
<protein>
    <submittedName>
        <fullName evidence="4">NAD(P)-binding protein</fullName>
    </submittedName>
</protein>
<feature type="region of interest" description="Disordered" evidence="2">
    <location>
        <begin position="45"/>
        <end position="80"/>
    </location>
</feature>
<proteinExistence type="inferred from homology"/>
<name>A0A6A6W038_9PEZI</name>
<comment type="similarity">
    <text evidence="1">Belongs to the NAD(P)-dependent epimerase/dehydratase family.</text>
</comment>
<dbReference type="InterPro" id="IPR036291">
    <property type="entry name" value="NAD(P)-bd_dom_sf"/>
</dbReference>
<dbReference type="GeneID" id="54485518"/>
<dbReference type="InterPro" id="IPR001509">
    <property type="entry name" value="Epimerase_deHydtase"/>
</dbReference>
<dbReference type="EMBL" id="ML996577">
    <property type="protein sequence ID" value="KAF2755456.1"/>
    <property type="molecule type" value="Genomic_DNA"/>
</dbReference>
<dbReference type="RefSeq" id="XP_033597907.1">
    <property type="nucleotide sequence ID" value="XM_033744464.1"/>
</dbReference>
<feature type="compositionally biased region" description="Basic and acidic residues" evidence="2">
    <location>
        <begin position="64"/>
        <end position="73"/>
    </location>
</feature>
<keyword evidence="5" id="KW-1185">Reference proteome</keyword>
<dbReference type="PANTHER" id="PTHR43000">
    <property type="entry name" value="DTDP-D-GLUCOSE 4,6-DEHYDRATASE-RELATED"/>
    <property type="match status" value="1"/>
</dbReference>
<evidence type="ECO:0000259" key="3">
    <source>
        <dbReference type="Pfam" id="PF01370"/>
    </source>
</evidence>
<dbReference type="SUPFAM" id="SSF51735">
    <property type="entry name" value="NAD(P)-binding Rossmann-fold domains"/>
    <property type="match status" value="1"/>
</dbReference>
<evidence type="ECO:0000313" key="5">
    <source>
        <dbReference type="Proteomes" id="UP000799437"/>
    </source>
</evidence>
<feature type="compositionally biased region" description="Polar residues" evidence="2">
    <location>
        <begin position="48"/>
        <end position="63"/>
    </location>
</feature>
<evidence type="ECO:0000313" key="4">
    <source>
        <dbReference type="EMBL" id="KAF2755456.1"/>
    </source>
</evidence>
<gene>
    <name evidence="4" type="ORF">EJ05DRAFT_478467</name>
</gene>
<dbReference type="Proteomes" id="UP000799437">
    <property type="component" value="Unassembled WGS sequence"/>
</dbReference>
<accession>A0A6A6W038</accession>
<dbReference type="OrthoDB" id="331544at2759"/>
<sequence length="763" mass="83609">MSTMMIGHRRIQIRAVLFVAVIFVLILIFTASSTGLHNRFPPFRPHIPSTSETTKSPNSSTDPTFDHTYDNIDKAPASGEKAHDPCVQVALKDGGTSPQKTDGTWVLVTGGAGFIGSNLVDRLLDLGYKVRVFDSLYTGFLRNVPLDDNRIEFVFGDIMDPKALERAVKGVDYVYHLAAMSKVVPSLKNPEMARFCVEVNALGTWNVLNAVRAKGDIKKVIYAASSTYYGNNKPPHSEEQAPDFLTPYAASKYEGELQMQMFDRLFSVQTISTRFFMVYGPRQPSTGAYAIVTGVFAKQAADGKQLTIEGDGSHYRDFIHVSDIVNGLILSQQSQDLHGNVVNLGTGTAFSVQDVADLVSKDQVHIDGRKNDLEGTLADTCRMKQLLNYKAKMDFTKEMSYMVKETMEGNVFMQKWLTPLHALSAPHLLAPGTPVFKWPKVQNDLDELISSLGNIDTASDNVERSITVIPFSLEKNDSWLFGDMLLNTIHSLVRFGGVTQYIVAPTDKAALELCIELNVPTYDAQTVNPADLLHTLLGLNFNVHFAQLGNSYVSPVQTFVQEASSKNGNADLIQATPFGDVFVRANENSRTASAAWSQQKPSLPANDIFVPATWPESLTLKRAKFEVSTLCKGSLGKGSATNTNDQKAKASEEALHPSAAYAAEAQPTSGLFQGKASPEKRAAPAKAPTGLCDSSRFYVPASCSTTNTKFTNAEAKTIKEALSNVELWHMTECEDKEHCDRQQTVPFRWVQSKPDLAATGGLC</sequence>
<dbReference type="Pfam" id="PF01370">
    <property type="entry name" value="Epimerase"/>
    <property type="match status" value="1"/>
</dbReference>
<feature type="domain" description="NAD-dependent epimerase/dehydratase" evidence="3">
    <location>
        <begin position="106"/>
        <end position="345"/>
    </location>
</feature>
<dbReference type="Gene3D" id="3.40.50.720">
    <property type="entry name" value="NAD(P)-binding Rossmann-like Domain"/>
    <property type="match status" value="1"/>
</dbReference>
<dbReference type="AlphaFoldDB" id="A0A6A6W038"/>
<evidence type="ECO:0000256" key="1">
    <source>
        <dbReference type="ARBA" id="ARBA00007637"/>
    </source>
</evidence>
<evidence type="ECO:0000256" key="2">
    <source>
        <dbReference type="SAM" id="MobiDB-lite"/>
    </source>
</evidence>
<dbReference type="Gene3D" id="3.90.25.10">
    <property type="entry name" value="UDP-galactose 4-epimerase, domain 1"/>
    <property type="match status" value="1"/>
</dbReference>
<organism evidence="4 5">
    <name type="scientific">Pseudovirgaria hyperparasitica</name>
    <dbReference type="NCBI Taxonomy" id="470096"/>
    <lineage>
        <taxon>Eukaryota</taxon>
        <taxon>Fungi</taxon>
        <taxon>Dikarya</taxon>
        <taxon>Ascomycota</taxon>
        <taxon>Pezizomycotina</taxon>
        <taxon>Dothideomycetes</taxon>
        <taxon>Dothideomycetes incertae sedis</taxon>
        <taxon>Acrospermales</taxon>
        <taxon>Acrospermaceae</taxon>
        <taxon>Pseudovirgaria</taxon>
    </lineage>
</organism>